<organism evidence="3">
    <name type="scientific">Aegilops tauschii</name>
    <name type="common">Tausch's goatgrass</name>
    <name type="synonym">Aegilops squarrosa</name>
    <dbReference type="NCBI Taxonomy" id="37682"/>
    <lineage>
        <taxon>Eukaryota</taxon>
        <taxon>Viridiplantae</taxon>
        <taxon>Streptophyta</taxon>
        <taxon>Embryophyta</taxon>
        <taxon>Tracheophyta</taxon>
        <taxon>Spermatophyta</taxon>
        <taxon>Magnoliopsida</taxon>
        <taxon>Liliopsida</taxon>
        <taxon>Poales</taxon>
        <taxon>Poaceae</taxon>
        <taxon>BOP clade</taxon>
        <taxon>Pooideae</taxon>
        <taxon>Triticodae</taxon>
        <taxon>Triticeae</taxon>
        <taxon>Triticinae</taxon>
        <taxon>Aegilops</taxon>
    </lineage>
</organism>
<keyword evidence="1" id="KW-0175">Coiled coil</keyword>
<feature type="region of interest" description="Disordered" evidence="2">
    <location>
        <begin position="99"/>
        <end position="124"/>
    </location>
</feature>
<dbReference type="EnsemblPlants" id="EMT22401">
    <property type="protein sequence ID" value="EMT22401"/>
    <property type="gene ID" value="F775_02993"/>
</dbReference>
<accession>M8CGS8</accession>
<name>M8CGS8_AEGTA</name>
<sequence>MKISNSRRLIEWEDRGAWMHGKPERQATWHQENGVGKAMITRGRRGRRRPHLGLLQPLQLGVELRQPPQRLFRRARLAALLLLRRGVARVATYLPPSLRHCPRNSGDEAPSGHGARGQREEAELHPLCRPRSGSILCSCGGGAFAMHALSGIALSRIYLHHLTTLGSTSSTSLKSNFTGKYEIHRVYVRSTARTYEIYYSTDLKDASKEYLCTVRCGIAAQEPQPPGEECVSQASSNAATGEKHEQEAKSVTSSSDEDSWVEVKIPESPLGNYTPESQEERNAIGICQKNTLAHYEATAEITDANPCVSLTVRLLSLQSKTSVHIEEIYIFADLVESSSDDSVAGPGNMGGSSLLAMLVPGLMQISKSRDCKIDDKYFAEGLKAQLPEGCALKDSIPCGNIAKEAGLYGTNDSKFRPAGVQSRLPPAQSGTICDDDGNQHEFPLNDPKPLPLPVKTTENVQVTLAKDKTVSNLYPEASPIMNENVTPHNHIERMLDTLISKVEKVELCCSRFEEKMMRPLSSIEARLQRLEQQFDSFSVEIQSLRSSSARMSAPNVFPDTINSQQQEHNGGNSGTSASVMNRQPGLLMRAPEFSSEDYSNCDVADENTVNLHGPNVVPRVLKAPDFICEPGFICEKLHGGPLPFERERKTSPGLVIKVPEFLNDEEDEVEEDKQAEADNVDDGRTNSNDTLSKSTDNSFKGKTPVSVDGALASALEAFLTSTKGTSPSKSVACTGSNVSCGNTDDSSSSFPSHGHLHDTSTKDDFHGIFGDTKKISTLISFQEVDAAPLISVSKANLVSSVEVNGQNIDMNPDKKACASTELLVVPSQSPTGSIDDYTQVNVQNNGPNSDMIPLVTSTEPVDNPSQLATHFGSVDGGTQAKPPTIFQSVGETAQVDENRPSLPLAEFLAARNAFRNGTSEVCCGNDDAAIPSFQRTLAGAHQNLEGGDSKASQKNPIFQLSLLKKALEVDEGDGNFCDDISIETTFEPSSYATPANGANRHSTNAMETLSDEDGVLENTKGSIMPSGGHSTNAMETLSDEDGVLENTKGSIRLSGGMDSVFCGSLYSSPSESFRKPEVEHSLSDLSGTEPSDGDSSREATGSGNAATGNHVEELFAGNGARPDVSPTVGSQENDILGMAFVSKRTSTSSPSLDLLAESSDSESQISSVEDSDNDAAGLGSDHLFTAFPSSDDDAFAMDGPLFDVVDAPAPSEVNACASNKPLLDVVDLTNPSETYTASVNEPFADVVDLPEPSSLYASAADELFASVDNLPKTSETFVGGSSGEHPDSLI</sequence>
<evidence type="ECO:0000256" key="2">
    <source>
        <dbReference type="SAM" id="MobiDB-lite"/>
    </source>
</evidence>
<evidence type="ECO:0000256" key="1">
    <source>
        <dbReference type="SAM" id="Coils"/>
    </source>
</evidence>
<feature type="compositionally biased region" description="Basic and acidic residues" evidence="2">
    <location>
        <begin position="1072"/>
        <end position="1082"/>
    </location>
</feature>
<feature type="region of interest" description="Disordered" evidence="2">
    <location>
        <begin position="1149"/>
        <end position="1176"/>
    </location>
</feature>
<reference evidence="3" key="1">
    <citation type="submission" date="2015-06" db="UniProtKB">
        <authorList>
            <consortium name="EnsemblPlants"/>
        </authorList>
    </citation>
    <scope>IDENTIFICATION</scope>
</reference>
<feature type="coiled-coil region" evidence="1">
    <location>
        <begin position="520"/>
        <end position="547"/>
    </location>
</feature>
<feature type="region of interest" description="Disordered" evidence="2">
    <location>
        <begin position="223"/>
        <end position="262"/>
    </location>
</feature>
<dbReference type="PANTHER" id="PTHR37261:SF1">
    <property type="entry name" value="40S RIBOSOMAL PROTEIN S27"/>
    <property type="match status" value="1"/>
</dbReference>
<feature type="region of interest" description="Disordered" evidence="2">
    <location>
        <begin position="660"/>
        <end position="703"/>
    </location>
</feature>
<feature type="compositionally biased region" description="Polar residues" evidence="2">
    <location>
        <begin position="685"/>
        <end position="700"/>
    </location>
</feature>
<feature type="compositionally biased region" description="Basic and acidic residues" evidence="2">
    <location>
        <begin position="672"/>
        <end position="684"/>
    </location>
</feature>
<feature type="compositionally biased region" description="Acidic residues" evidence="2">
    <location>
        <begin position="662"/>
        <end position="671"/>
    </location>
</feature>
<protein>
    <submittedName>
        <fullName evidence="3">Uncharacterized protein</fullName>
    </submittedName>
</protein>
<feature type="region of interest" description="Disordered" evidence="2">
    <location>
        <begin position="1068"/>
        <end position="1106"/>
    </location>
</feature>
<feature type="compositionally biased region" description="Low complexity" evidence="2">
    <location>
        <begin position="1149"/>
        <end position="1168"/>
    </location>
</feature>
<dbReference type="PANTHER" id="PTHR37261">
    <property type="entry name" value="40S RIBOSOMAL PROTEIN S27"/>
    <property type="match status" value="1"/>
</dbReference>
<proteinExistence type="predicted"/>
<evidence type="ECO:0000313" key="3">
    <source>
        <dbReference type="EnsemblPlants" id="EMT22401"/>
    </source>
</evidence>